<dbReference type="OMA" id="CDCNEND"/>
<dbReference type="AlphaFoldDB" id="A0A0N4XBU7"/>
<evidence type="ECO:0000313" key="1">
    <source>
        <dbReference type="WBParaSite" id="HPLM_0002184201-mRNA-1"/>
    </source>
</evidence>
<dbReference type="SUPFAM" id="SSF49854">
    <property type="entry name" value="Spermadhesin, CUB domain"/>
    <property type="match status" value="1"/>
</dbReference>
<reference evidence="1" key="1">
    <citation type="submission" date="2017-02" db="UniProtKB">
        <authorList>
            <consortium name="WormBaseParasite"/>
        </authorList>
    </citation>
    <scope>IDENTIFICATION</scope>
</reference>
<dbReference type="InterPro" id="IPR035914">
    <property type="entry name" value="Sperma_CUB_dom_sf"/>
</dbReference>
<name>A0A0N4XBU7_HAEPC</name>
<dbReference type="Gene3D" id="2.60.120.290">
    <property type="entry name" value="Spermadhesin, CUB domain"/>
    <property type="match status" value="1"/>
</dbReference>
<sequence length="279" mass="32123">LRSIIVYFSSYRLSTFTAAVGVGFEIEYKFQQKGEEYRSSSFTFSFERVRPDEKLCPYPLLRSSVNITNVPDIERPGPIRCPFRVISSVPGREILLDFNVLAGTTFLERQENGDFRITTPEVLRVYVNKAYFVLEGLSPYHPPRYSITFKEIVEDPCDCNENDVVVSTRPVYTISPGFPITYCSGFRCKRRFIHNDTLRHGHDSQLAFAVTVHFLSTQKTDYLQFYSDGITMERLNGTHKDVQLVFIGDTMETEFVTDDKIEQHGYNMTVRSIHIPTGM</sequence>
<proteinExistence type="predicted"/>
<protein>
    <submittedName>
        <fullName evidence="1">CUB domain-containing protein</fullName>
    </submittedName>
</protein>
<organism evidence="1">
    <name type="scientific">Haemonchus placei</name>
    <name type="common">Barber's pole worm</name>
    <dbReference type="NCBI Taxonomy" id="6290"/>
    <lineage>
        <taxon>Eukaryota</taxon>
        <taxon>Metazoa</taxon>
        <taxon>Ecdysozoa</taxon>
        <taxon>Nematoda</taxon>
        <taxon>Chromadorea</taxon>
        <taxon>Rhabditida</taxon>
        <taxon>Rhabditina</taxon>
        <taxon>Rhabditomorpha</taxon>
        <taxon>Strongyloidea</taxon>
        <taxon>Trichostrongylidae</taxon>
        <taxon>Haemonchus</taxon>
    </lineage>
</organism>
<accession>A0A0N4XBU7</accession>
<dbReference type="WBParaSite" id="HPLM_0002184201-mRNA-1">
    <property type="protein sequence ID" value="HPLM_0002184201-mRNA-1"/>
    <property type="gene ID" value="HPLM_0002184201"/>
</dbReference>